<keyword evidence="1" id="KW-0812">Transmembrane</keyword>
<evidence type="ECO:0000313" key="2">
    <source>
        <dbReference type="EMBL" id="AZG68531.1"/>
    </source>
</evidence>
<dbReference type="EMBL" id="CP034044">
    <property type="protein sequence ID" value="AZG68531.1"/>
    <property type="molecule type" value="Genomic_DNA"/>
</dbReference>
<keyword evidence="1" id="KW-1133">Transmembrane helix</keyword>
<organism evidence="2 3">
    <name type="scientific">Mycoplasma struthionis</name>
    <dbReference type="NCBI Taxonomy" id="538220"/>
    <lineage>
        <taxon>Bacteria</taxon>
        <taxon>Bacillati</taxon>
        <taxon>Mycoplasmatota</taxon>
        <taxon>Mollicutes</taxon>
        <taxon>Mycoplasmataceae</taxon>
        <taxon>Mycoplasma</taxon>
    </lineage>
</organism>
<proteinExistence type="predicted"/>
<dbReference type="KEGG" id="mstr:EGN60_00900"/>
<dbReference type="RefSeq" id="WP_124724226.1">
    <property type="nucleotide sequence ID" value="NZ_CP034044.1"/>
</dbReference>
<protein>
    <submittedName>
        <fullName evidence="2">Uncharacterized protein</fullName>
    </submittedName>
</protein>
<evidence type="ECO:0000313" key="3">
    <source>
        <dbReference type="Proteomes" id="UP000275883"/>
    </source>
</evidence>
<sequence>MSKFFILIYVSFKTDILFYVFLTFAGLFGVSILTMLLFALLKKRKSINWISNFLYSNYIASGLFFIVGISALAANGINHDLNEKNLKNVFENQLNELKGLELN</sequence>
<keyword evidence="3" id="KW-1185">Reference proteome</keyword>
<feature type="transmembrane region" description="Helical" evidence="1">
    <location>
        <begin position="53"/>
        <end position="74"/>
    </location>
</feature>
<feature type="transmembrane region" description="Helical" evidence="1">
    <location>
        <begin position="16"/>
        <end position="41"/>
    </location>
</feature>
<dbReference type="Proteomes" id="UP000275883">
    <property type="component" value="Chromosome"/>
</dbReference>
<accession>A0A3G8LG99</accession>
<dbReference type="AlphaFoldDB" id="A0A3G8LG99"/>
<gene>
    <name evidence="2" type="ORF">EGN60_00900</name>
</gene>
<name>A0A3G8LG99_9MOLU</name>
<evidence type="ECO:0000256" key="1">
    <source>
        <dbReference type="SAM" id="Phobius"/>
    </source>
</evidence>
<reference evidence="2 3" key="1">
    <citation type="submission" date="2018-11" db="EMBL/GenBank/DDBJ databases">
        <title>Genome sequence of Mycoplasma struthionis sp. nov.</title>
        <authorList>
            <person name="Spergser J."/>
        </authorList>
    </citation>
    <scope>NUCLEOTIDE SEQUENCE [LARGE SCALE GENOMIC DNA]</scope>
    <source>
        <strain evidence="2 3">237IA</strain>
    </source>
</reference>
<keyword evidence="1" id="KW-0472">Membrane</keyword>